<dbReference type="Gene3D" id="1.20.1050.60">
    <property type="entry name" value="alpha-1,2-mannosidase"/>
    <property type="match status" value="1"/>
</dbReference>
<dbReference type="AlphaFoldDB" id="A0A386HTR5"/>
<dbReference type="Pfam" id="PF17678">
    <property type="entry name" value="Glyco_hydro_92N"/>
    <property type="match status" value="1"/>
</dbReference>
<keyword evidence="3" id="KW-0106">Calcium</keyword>
<protein>
    <submittedName>
        <fullName evidence="8">Glycoside hydrolase family 92 protein</fullName>
    </submittedName>
</protein>
<reference evidence="8 9" key="1">
    <citation type="submission" date="2018-09" db="EMBL/GenBank/DDBJ databases">
        <title>Arachidicoccus sp. nov., a bacterium isolated from soil.</title>
        <authorList>
            <person name="Weon H.-Y."/>
            <person name="Kwon S.-W."/>
            <person name="Lee S.A."/>
        </authorList>
    </citation>
    <scope>NUCLEOTIDE SEQUENCE [LARGE SCALE GENOMIC DNA]</scope>
    <source>
        <strain evidence="8 9">KIS59-12</strain>
    </source>
</reference>
<dbReference type="GO" id="GO:0030246">
    <property type="term" value="F:carbohydrate binding"/>
    <property type="evidence" value="ECO:0007669"/>
    <property type="project" value="InterPro"/>
</dbReference>
<dbReference type="EMBL" id="CP032489">
    <property type="protein sequence ID" value="AYD49337.1"/>
    <property type="molecule type" value="Genomic_DNA"/>
</dbReference>
<name>A0A386HTR5_9BACT</name>
<accession>A0A386HTR5</accession>
<dbReference type="PANTHER" id="PTHR12143:SF43">
    <property type="entry name" value="PUTATIVE-RELATED"/>
    <property type="match status" value="1"/>
</dbReference>
<dbReference type="InterPro" id="IPR005887">
    <property type="entry name" value="GH92_a_mannosidase_put"/>
</dbReference>
<dbReference type="GO" id="GO:0000224">
    <property type="term" value="F:peptide-N4-(N-acetyl-beta-glucosaminyl)asparagine amidase activity"/>
    <property type="evidence" value="ECO:0007669"/>
    <property type="project" value="TreeGrafter"/>
</dbReference>
<dbReference type="Pfam" id="PF07971">
    <property type="entry name" value="Glyco_hydro_92"/>
    <property type="match status" value="1"/>
</dbReference>
<sequence>MKLFSFFATLLFFCNVGFAQQTDLLKYVNGLQGTNSNPQFSTGNIFPAVALPFGMNFWSPQTGKNGDGWKYQYASKTIRGFGETHQCSPWMNDYGVFTLMPVSGKLIVNENERASAFKHSNEIAKPNYYKVVFDNGISTEITPTVRAANFRFIFPKRKAAYLIIDGYTKLSGIKIYPKQNKITGYVKNGLFIPSNFKNYFVITFSKPILEFGTWNGKNGEIRNNNSVDSGEEIGAFVQFAKGAKVEAKVASSYISLDQAELNLNKEIGSNSFAQTKEKATAVWNKLLSRVQVEGGTVAEKETFYSCLYRANLFPCKFYELDANGQPYYYSPNDGKIHKGYFFTDTGFWDTFRAQFPLNALLHPEMEGRYMNAILDVKRQCGWLPSWSFPGETGGVMIGNHAISVLADAWAKGIRTFNPDTALSYYFHEATGSEPDGRFGRKEWKSYFTLGYIPYPSSGVGATAKTLEYCYDDFCAYQLAKMTHNKFYEDIFSRQLYNYRNVFNQATNFVEGKDKYGHWDKNFNPYEWGGPFVEGNSWHYTWSVFQDIQGLINLMGGDKPFIAKLDSVFSAPDSVDVGTYGQKIHEMNEMVASKMGQYAQGNEPIEHMPYLYNYAGQPWKTQFHIRQIMDKLYNASENGYPGDEDEGQMSSWYVLSAMGLYSVCPGTSQYVIGSPVFNKITITLENGKKFIINASGNDKQNVYIQAATLNGQVYTHNWIQYKDINNGGELNFEMGNHPNKKRGIQKEDMPYSLSNEHL</sequence>
<feature type="domain" description="Glycosyl hydrolase family 92 N-terminal" evidence="7">
    <location>
        <begin position="27"/>
        <end position="252"/>
    </location>
</feature>
<evidence type="ECO:0000313" key="8">
    <source>
        <dbReference type="EMBL" id="AYD49337.1"/>
    </source>
</evidence>
<dbReference type="InterPro" id="IPR041371">
    <property type="entry name" value="GH92_N"/>
</dbReference>
<evidence type="ECO:0000313" key="9">
    <source>
        <dbReference type="Proteomes" id="UP000266118"/>
    </source>
</evidence>
<dbReference type="OrthoDB" id="9804511at2"/>
<dbReference type="FunFam" id="3.30.2080.10:FF:000001">
    <property type="entry name" value="Alpha-1,2-mannosidase subfamily"/>
    <property type="match status" value="1"/>
</dbReference>
<evidence type="ECO:0000256" key="1">
    <source>
        <dbReference type="ARBA" id="ARBA00001913"/>
    </source>
</evidence>
<dbReference type="InterPro" id="IPR050883">
    <property type="entry name" value="PNGase"/>
</dbReference>
<evidence type="ECO:0000259" key="7">
    <source>
        <dbReference type="Pfam" id="PF17678"/>
    </source>
</evidence>
<evidence type="ECO:0000256" key="5">
    <source>
        <dbReference type="SAM" id="SignalP"/>
    </source>
</evidence>
<dbReference type="InterPro" id="IPR012939">
    <property type="entry name" value="Glyco_hydro_92"/>
</dbReference>
<dbReference type="GO" id="GO:0005975">
    <property type="term" value="P:carbohydrate metabolic process"/>
    <property type="evidence" value="ECO:0007669"/>
    <property type="project" value="InterPro"/>
</dbReference>
<dbReference type="Gene3D" id="2.70.98.10">
    <property type="match status" value="1"/>
</dbReference>
<feature type="domain" description="Glycosyl hydrolase family 92" evidence="6">
    <location>
        <begin position="258"/>
        <end position="735"/>
    </location>
</feature>
<keyword evidence="8" id="KW-0378">Hydrolase</keyword>
<dbReference type="GO" id="GO:0005829">
    <property type="term" value="C:cytosol"/>
    <property type="evidence" value="ECO:0007669"/>
    <property type="project" value="TreeGrafter"/>
</dbReference>
<comment type="cofactor">
    <cofactor evidence="1">
        <name>Ca(2+)</name>
        <dbReference type="ChEBI" id="CHEBI:29108"/>
    </cofactor>
</comment>
<dbReference type="KEGG" id="ark:D6B99_07670"/>
<dbReference type="NCBIfam" id="TIGR01180">
    <property type="entry name" value="aman2_put"/>
    <property type="match status" value="1"/>
</dbReference>
<dbReference type="InterPro" id="IPR008928">
    <property type="entry name" value="6-hairpin_glycosidase_sf"/>
</dbReference>
<keyword evidence="5" id="KW-0732">Signal</keyword>
<keyword evidence="9" id="KW-1185">Reference proteome</keyword>
<organism evidence="8 9">
    <name type="scientific">Arachidicoccus soli</name>
    <dbReference type="NCBI Taxonomy" id="2341117"/>
    <lineage>
        <taxon>Bacteria</taxon>
        <taxon>Pseudomonadati</taxon>
        <taxon>Bacteroidota</taxon>
        <taxon>Chitinophagia</taxon>
        <taxon>Chitinophagales</taxon>
        <taxon>Chitinophagaceae</taxon>
        <taxon>Arachidicoccus</taxon>
    </lineage>
</organism>
<evidence type="ECO:0000256" key="4">
    <source>
        <dbReference type="SAM" id="MobiDB-lite"/>
    </source>
</evidence>
<comment type="subunit">
    <text evidence="2">Monomer.</text>
</comment>
<evidence type="ECO:0000256" key="2">
    <source>
        <dbReference type="ARBA" id="ARBA00011245"/>
    </source>
</evidence>
<evidence type="ECO:0000256" key="3">
    <source>
        <dbReference type="ARBA" id="ARBA00022837"/>
    </source>
</evidence>
<dbReference type="Gene3D" id="1.20.1610.10">
    <property type="entry name" value="alpha-1,2-mannosidases domains"/>
    <property type="match status" value="1"/>
</dbReference>
<feature type="chain" id="PRO_5017449789" evidence="5">
    <location>
        <begin position="20"/>
        <end position="757"/>
    </location>
</feature>
<dbReference type="SUPFAM" id="SSF48208">
    <property type="entry name" value="Six-hairpin glycosidases"/>
    <property type="match status" value="1"/>
</dbReference>
<dbReference type="GO" id="GO:0006516">
    <property type="term" value="P:glycoprotein catabolic process"/>
    <property type="evidence" value="ECO:0007669"/>
    <property type="project" value="TreeGrafter"/>
</dbReference>
<evidence type="ECO:0000259" key="6">
    <source>
        <dbReference type="Pfam" id="PF07971"/>
    </source>
</evidence>
<proteinExistence type="predicted"/>
<dbReference type="Gene3D" id="3.30.2080.10">
    <property type="entry name" value="GH92 mannosidase domain"/>
    <property type="match status" value="1"/>
</dbReference>
<dbReference type="InterPro" id="IPR014718">
    <property type="entry name" value="GH-type_carb-bd"/>
</dbReference>
<feature type="signal peptide" evidence="5">
    <location>
        <begin position="1"/>
        <end position="19"/>
    </location>
</feature>
<feature type="region of interest" description="Disordered" evidence="4">
    <location>
        <begin position="734"/>
        <end position="757"/>
    </location>
</feature>
<dbReference type="PANTHER" id="PTHR12143">
    <property type="entry name" value="PEPTIDE N-GLYCANASE PNGASE -RELATED"/>
    <property type="match status" value="1"/>
</dbReference>
<dbReference type="Proteomes" id="UP000266118">
    <property type="component" value="Chromosome"/>
</dbReference>
<gene>
    <name evidence="8" type="ORF">D6B99_07670</name>
</gene>